<sequence length="150" mass="16512">MLTVGTKAPLFEADSTQGTINLAQYVGKQPIVLIFYPMDETPGCTKQLCAVRDSRALYARHNAIVLGVNPASLEHHRQFAEKHNYDFPLVVDDGGDIRKSYGVGKFLGLIAQQRVVFIIDQEGKIVFAEKGLRPTEEILGVLQSLSPTAQ</sequence>
<evidence type="ECO:0000256" key="9">
    <source>
        <dbReference type="ARBA" id="ARBA00032824"/>
    </source>
</evidence>
<dbReference type="Pfam" id="PF00578">
    <property type="entry name" value="AhpC-TSA"/>
    <property type="match status" value="1"/>
</dbReference>
<evidence type="ECO:0000256" key="1">
    <source>
        <dbReference type="ARBA" id="ARBA00003330"/>
    </source>
</evidence>
<name>A0ABR8MX04_9BACL</name>
<dbReference type="PIRSF" id="PIRSF000239">
    <property type="entry name" value="AHPC"/>
    <property type="match status" value="1"/>
</dbReference>
<keyword evidence="6" id="KW-0560">Oxidoreductase</keyword>
<comment type="caution">
    <text evidence="14">The sequence shown here is derived from an EMBL/GenBank/DDBJ whole genome shotgun (WGS) entry which is preliminary data.</text>
</comment>
<feature type="domain" description="Thioredoxin" evidence="13">
    <location>
        <begin position="2"/>
        <end position="147"/>
    </location>
</feature>
<dbReference type="InterPro" id="IPR050924">
    <property type="entry name" value="Peroxiredoxin_BCP/PrxQ"/>
</dbReference>
<evidence type="ECO:0000256" key="5">
    <source>
        <dbReference type="ARBA" id="ARBA00022862"/>
    </source>
</evidence>
<dbReference type="Gene3D" id="3.40.30.10">
    <property type="entry name" value="Glutaredoxin"/>
    <property type="match status" value="1"/>
</dbReference>
<dbReference type="PROSITE" id="PS51352">
    <property type="entry name" value="THIOREDOXIN_2"/>
    <property type="match status" value="1"/>
</dbReference>
<keyword evidence="15" id="KW-1185">Reference proteome</keyword>
<dbReference type="EMBL" id="JACXZA010000003">
    <property type="protein sequence ID" value="MBD3919552.1"/>
    <property type="molecule type" value="Genomic_DNA"/>
</dbReference>
<comment type="similarity">
    <text evidence="10">Belongs to the peroxiredoxin family. BCP/PrxQ subfamily.</text>
</comment>
<protein>
    <recommendedName>
        <fullName evidence="3">thioredoxin-dependent peroxiredoxin</fullName>
        <ecNumber evidence="3">1.11.1.24</ecNumber>
    </recommendedName>
    <alternativeName>
        <fullName evidence="11">Bacterioferritin comigratory protein</fullName>
    </alternativeName>
    <alternativeName>
        <fullName evidence="9">Thioredoxin peroxidase</fullName>
    </alternativeName>
</protein>
<keyword evidence="5" id="KW-0049">Antioxidant</keyword>
<dbReference type="PANTHER" id="PTHR42801">
    <property type="entry name" value="THIOREDOXIN-DEPENDENT PEROXIDE REDUCTASE"/>
    <property type="match status" value="1"/>
</dbReference>
<reference evidence="14 15" key="1">
    <citation type="submission" date="2020-09" db="EMBL/GenBank/DDBJ databases">
        <title>Paenibacillus sp. strain PR3 16S rRNA gene Genome sequencing and assembly.</title>
        <authorList>
            <person name="Kim J."/>
        </authorList>
    </citation>
    <scope>NUCLEOTIDE SEQUENCE [LARGE SCALE GENOMIC DNA]</scope>
    <source>
        <strain evidence="14 15">PR3</strain>
    </source>
</reference>
<comment type="catalytic activity">
    <reaction evidence="12">
        <text>a hydroperoxide + [thioredoxin]-dithiol = an alcohol + [thioredoxin]-disulfide + H2O</text>
        <dbReference type="Rhea" id="RHEA:62620"/>
        <dbReference type="Rhea" id="RHEA-COMP:10698"/>
        <dbReference type="Rhea" id="RHEA-COMP:10700"/>
        <dbReference type="ChEBI" id="CHEBI:15377"/>
        <dbReference type="ChEBI" id="CHEBI:29950"/>
        <dbReference type="ChEBI" id="CHEBI:30879"/>
        <dbReference type="ChEBI" id="CHEBI:35924"/>
        <dbReference type="ChEBI" id="CHEBI:50058"/>
        <dbReference type="EC" id="1.11.1.24"/>
    </reaction>
</comment>
<keyword evidence="4" id="KW-0575">Peroxidase</keyword>
<dbReference type="SUPFAM" id="SSF52833">
    <property type="entry name" value="Thioredoxin-like"/>
    <property type="match status" value="1"/>
</dbReference>
<evidence type="ECO:0000256" key="11">
    <source>
        <dbReference type="ARBA" id="ARBA00041373"/>
    </source>
</evidence>
<evidence type="ECO:0000256" key="4">
    <source>
        <dbReference type="ARBA" id="ARBA00022559"/>
    </source>
</evidence>
<evidence type="ECO:0000259" key="13">
    <source>
        <dbReference type="PROSITE" id="PS51352"/>
    </source>
</evidence>
<dbReference type="RefSeq" id="WP_191203869.1">
    <property type="nucleotide sequence ID" value="NZ_JACXZA010000003.1"/>
</dbReference>
<dbReference type="PANTHER" id="PTHR42801:SF4">
    <property type="entry name" value="AHPC_TSA FAMILY PROTEIN"/>
    <property type="match status" value="1"/>
</dbReference>
<evidence type="ECO:0000313" key="14">
    <source>
        <dbReference type="EMBL" id="MBD3919552.1"/>
    </source>
</evidence>
<dbReference type="Proteomes" id="UP000609346">
    <property type="component" value="Unassembled WGS sequence"/>
</dbReference>
<comment type="subunit">
    <text evidence="2">Monomer.</text>
</comment>
<dbReference type="InterPro" id="IPR000866">
    <property type="entry name" value="AhpC/TSA"/>
</dbReference>
<organism evidence="14 15">
    <name type="scientific">Paenibacillus terricola</name>
    <dbReference type="NCBI Taxonomy" id="2763503"/>
    <lineage>
        <taxon>Bacteria</taxon>
        <taxon>Bacillati</taxon>
        <taxon>Bacillota</taxon>
        <taxon>Bacilli</taxon>
        <taxon>Bacillales</taxon>
        <taxon>Paenibacillaceae</taxon>
        <taxon>Paenibacillus</taxon>
    </lineage>
</organism>
<evidence type="ECO:0000256" key="3">
    <source>
        <dbReference type="ARBA" id="ARBA00013017"/>
    </source>
</evidence>
<comment type="function">
    <text evidence="1">Thiol-specific peroxidase that catalyzes the reduction of hydrogen peroxide and organic hydroperoxides to water and alcohols, respectively. Plays a role in cell protection against oxidative stress by detoxifying peroxides and as sensor of hydrogen peroxide-mediated signaling events.</text>
</comment>
<evidence type="ECO:0000313" key="15">
    <source>
        <dbReference type="Proteomes" id="UP000609346"/>
    </source>
</evidence>
<dbReference type="EC" id="1.11.1.24" evidence="3"/>
<proteinExistence type="inferred from homology"/>
<accession>A0ABR8MX04</accession>
<evidence type="ECO:0000256" key="10">
    <source>
        <dbReference type="ARBA" id="ARBA00038489"/>
    </source>
</evidence>
<dbReference type="InterPro" id="IPR013766">
    <property type="entry name" value="Thioredoxin_domain"/>
</dbReference>
<dbReference type="InterPro" id="IPR036249">
    <property type="entry name" value="Thioredoxin-like_sf"/>
</dbReference>
<dbReference type="CDD" id="cd03017">
    <property type="entry name" value="PRX_BCP"/>
    <property type="match status" value="1"/>
</dbReference>
<evidence type="ECO:0000256" key="7">
    <source>
        <dbReference type="ARBA" id="ARBA00023157"/>
    </source>
</evidence>
<evidence type="ECO:0000256" key="12">
    <source>
        <dbReference type="ARBA" id="ARBA00049091"/>
    </source>
</evidence>
<evidence type="ECO:0000256" key="8">
    <source>
        <dbReference type="ARBA" id="ARBA00023284"/>
    </source>
</evidence>
<evidence type="ECO:0000256" key="6">
    <source>
        <dbReference type="ARBA" id="ARBA00023002"/>
    </source>
</evidence>
<dbReference type="InterPro" id="IPR024706">
    <property type="entry name" value="Peroxiredoxin_AhpC-typ"/>
</dbReference>
<keyword evidence="7" id="KW-1015">Disulfide bond</keyword>
<evidence type="ECO:0000256" key="2">
    <source>
        <dbReference type="ARBA" id="ARBA00011245"/>
    </source>
</evidence>
<keyword evidence="8" id="KW-0676">Redox-active center</keyword>
<gene>
    <name evidence="14" type="ORF">H8B09_12380</name>
</gene>